<evidence type="ECO:0000256" key="3">
    <source>
        <dbReference type="ARBA" id="ARBA00015308"/>
    </source>
</evidence>
<evidence type="ECO:0000256" key="4">
    <source>
        <dbReference type="ARBA" id="ARBA00022741"/>
    </source>
</evidence>
<evidence type="ECO:0000256" key="8">
    <source>
        <dbReference type="ARBA" id="ARBA00023125"/>
    </source>
</evidence>
<dbReference type="Gene3D" id="1.10.10.60">
    <property type="entry name" value="Homeodomain-like"/>
    <property type="match status" value="1"/>
</dbReference>
<dbReference type="Gene3D" id="1.10.8.60">
    <property type="match status" value="1"/>
</dbReference>
<dbReference type="eggNOG" id="COG3604">
    <property type="taxonomic scope" value="Bacteria"/>
</dbReference>
<dbReference type="InterPro" id="IPR003018">
    <property type="entry name" value="GAF"/>
</dbReference>
<feature type="domain" description="Sigma-54 factor interaction" evidence="14">
    <location>
        <begin position="210"/>
        <end position="438"/>
    </location>
</feature>
<dbReference type="SMART" id="SM00065">
    <property type="entry name" value="GAF"/>
    <property type="match status" value="1"/>
</dbReference>
<keyword evidence="9 12" id="KW-0010">Activator</keyword>
<evidence type="ECO:0000313" key="15">
    <source>
        <dbReference type="EMBL" id="KDB53758.1"/>
    </source>
</evidence>
<keyword evidence="8 12" id="KW-0238">DNA-binding</keyword>
<dbReference type="RefSeq" id="WP_037478181.1">
    <property type="nucleotide sequence ID" value="NZ_AZRA01000016.1"/>
</dbReference>
<dbReference type="GO" id="GO:0005524">
    <property type="term" value="F:ATP binding"/>
    <property type="evidence" value="ECO:0007669"/>
    <property type="project" value="UniProtKB-KW"/>
</dbReference>
<evidence type="ECO:0000256" key="13">
    <source>
        <dbReference type="SAM" id="MobiDB-lite"/>
    </source>
</evidence>
<feature type="region of interest" description="Disordered" evidence="13">
    <location>
        <begin position="480"/>
        <end position="563"/>
    </location>
</feature>
<evidence type="ECO:0000256" key="10">
    <source>
        <dbReference type="ARBA" id="ARBA00023163"/>
    </source>
</evidence>
<dbReference type="InterPro" id="IPR003593">
    <property type="entry name" value="AAA+_ATPase"/>
</dbReference>
<dbReference type="NCBIfam" id="TIGR01817">
    <property type="entry name" value="nifA"/>
    <property type="match status" value="1"/>
</dbReference>
<dbReference type="Pfam" id="PF25601">
    <property type="entry name" value="AAA_lid_14"/>
    <property type="match status" value="1"/>
</dbReference>
<keyword evidence="5" id="KW-0067">ATP-binding</keyword>
<evidence type="ECO:0000256" key="12">
    <source>
        <dbReference type="RuleBase" id="RU368029"/>
    </source>
</evidence>
<evidence type="ECO:0000259" key="14">
    <source>
        <dbReference type="PROSITE" id="PS50045"/>
    </source>
</evidence>
<dbReference type="SMART" id="SM00382">
    <property type="entry name" value="AAA"/>
    <property type="match status" value="1"/>
</dbReference>
<dbReference type="Gene3D" id="3.30.450.40">
    <property type="match status" value="1"/>
</dbReference>
<evidence type="ECO:0000256" key="1">
    <source>
        <dbReference type="ARBA" id="ARBA00002167"/>
    </source>
</evidence>
<evidence type="ECO:0000256" key="6">
    <source>
        <dbReference type="ARBA" id="ARBA00023012"/>
    </source>
</evidence>
<dbReference type="PANTHER" id="PTHR32071">
    <property type="entry name" value="TRANSCRIPTIONAL REGULATORY PROTEIN"/>
    <property type="match status" value="1"/>
</dbReference>
<dbReference type="PROSITE" id="PS50045">
    <property type="entry name" value="SIGMA54_INTERACT_4"/>
    <property type="match status" value="1"/>
</dbReference>
<protein>
    <recommendedName>
        <fullName evidence="3 12">Nif-specific regulatory protein</fullName>
    </recommendedName>
</protein>
<dbReference type="CDD" id="cd00009">
    <property type="entry name" value="AAA"/>
    <property type="match status" value="1"/>
</dbReference>
<dbReference type="InterPro" id="IPR025662">
    <property type="entry name" value="Sigma_54_int_dom_ATP-bd_1"/>
</dbReference>
<feature type="compositionally biased region" description="Pro residues" evidence="13">
    <location>
        <begin position="480"/>
        <end position="500"/>
    </location>
</feature>
<dbReference type="Pfam" id="PF02954">
    <property type="entry name" value="HTH_8"/>
    <property type="match status" value="1"/>
</dbReference>
<dbReference type="STRING" id="34103.SAMN05421778_105198"/>
<dbReference type="GO" id="GO:0043565">
    <property type="term" value="F:sequence-specific DNA binding"/>
    <property type="evidence" value="ECO:0007669"/>
    <property type="project" value="InterPro"/>
</dbReference>
<dbReference type="InterPro" id="IPR029016">
    <property type="entry name" value="GAF-like_dom_sf"/>
</dbReference>
<evidence type="ECO:0000313" key="16">
    <source>
        <dbReference type="Proteomes" id="UP000026714"/>
    </source>
</evidence>
<accession>A0A059KRL3</accession>
<dbReference type="FunFam" id="3.40.50.300:FF:000006">
    <property type="entry name" value="DNA-binding transcriptional regulator NtrC"/>
    <property type="match status" value="1"/>
</dbReference>
<dbReference type="InterPro" id="IPR025943">
    <property type="entry name" value="Sigma_54_int_dom_ATP-bd_2"/>
</dbReference>
<dbReference type="InterPro" id="IPR010113">
    <property type="entry name" value="Nif-specific_regulatory_prot"/>
</dbReference>
<dbReference type="GO" id="GO:0000160">
    <property type="term" value="P:phosphorelay signal transduction system"/>
    <property type="evidence" value="ECO:0007669"/>
    <property type="project" value="UniProtKB-UniRule"/>
</dbReference>
<comment type="subunit">
    <text evidence="2 12">Interacts with sigma-54.</text>
</comment>
<evidence type="ECO:0000256" key="11">
    <source>
        <dbReference type="ARBA" id="ARBA00023231"/>
    </source>
</evidence>
<keyword evidence="11 12" id="KW-0535">Nitrogen fixation</keyword>
<name>A0A059KRL3_9BURK</name>
<dbReference type="PATRIC" id="fig|1286631.3.peg.649"/>
<keyword evidence="10 12" id="KW-0804">Transcription</keyword>
<dbReference type="InterPro" id="IPR025944">
    <property type="entry name" value="Sigma_54_int_dom_CS"/>
</dbReference>
<dbReference type="InterPro" id="IPR027417">
    <property type="entry name" value="P-loop_NTPase"/>
</dbReference>
<sequence length="606" mass="66963">MPDRPAMNERSHVELITIHEICRILGGSLDISRTFREALNVLVAHIGLSRAMVVLPGGEEGQGPLSVHSAVGLEREQAERGHWRVGEGVIGRVYASGIPVVMPDISQATEFIDRTGAFGAQDERMMAFLVVPLKTDHDVVGVLAAQREVMGGARLSDDQRLLTMVATLLAQSFALHRAVADEHHRLRQETSRLQKALAREPRGRYAIDNVIGDSQPMQQVFREVHQAGPSRATVLLRGESGTGKEAIARAIHFLSPRKDAPFIKVNCAALTESLLESELFGHERGAFTGAVGDRKGRFELAHGGTLFLDEVGDVSPAFQAKLLRVLQEREFERVGGTKAVKVDVRLICATNRDLERMVQRGEYRADLYYRINVVSIFLPPLRERRSDIPQLVAHFIDRFNKENRRNLKVTPEAMKVLTSCYWPGNVRELENCVERTATMVPGEVIRDLAFPCRQNRCLTQTLHFLDKADAVAAAAALPPRAPAAPPASAPVPPPAMPAPAPARSSGFVDLDHDHDDDLAEDDSSFAGLPDLDDTDGEGITLIGPTAQLPPSVRRFGPEPPDSERDRLIWAMEQCGWVQAKAARLLRITPRQLGYALHKHRIEVRKF</sequence>
<dbReference type="InterPro" id="IPR002078">
    <property type="entry name" value="Sigma_54_int"/>
</dbReference>
<gene>
    <name evidence="15" type="ORF">X805_06590</name>
</gene>
<dbReference type="Proteomes" id="UP000026714">
    <property type="component" value="Unassembled WGS sequence"/>
</dbReference>
<reference evidence="15 16" key="1">
    <citation type="journal article" date="2014" name="FEMS Microbiol. Ecol.">
        <title>Sphaerotilus natans encrusted with nanoball-shaped Fe(III) oxide minerals formed by nitrate-reducing mixotrophic Fe(II) oxidation.</title>
        <authorList>
            <person name="Park S."/>
            <person name="Kim D.H."/>
            <person name="Lee J.H."/>
            <person name="Hur H.G."/>
        </authorList>
    </citation>
    <scope>NUCLEOTIDE SEQUENCE [LARGE SCALE GENOMIC DNA]</scope>
    <source>
        <strain evidence="15 16">DSM 6575</strain>
    </source>
</reference>
<keyword evidence="4" id="KW-0547">Nucleotide-binding</keyword>
<organism evidence="15 16">
    <name type="scientific">Sphaerotilus natans subsp. natans DSM 6575</name>
    <dbReference type="NCBI Taxonomy" id="1286631"/>
    <lineage>
        <taxon>Bacteria</taxon>
        <taxon>Pseudomonadati</taxon>
        <taxon>Pseudomonadota</taxon>
        <taxon>Betaproteobacteria</taxon>
        <taxon>Burkholderiales</taxon>
        <taxon>Sphaerotilaceae</taxon>
        <taxon>Sphaerotilus</taxon>
    </lineage>
</organism>
<dbReference type="GO" id="GO:0003700">
    <property type="term" value="F:DNA-binding transcription factor activity"/>
    <property type="evidence" value="ECO:0007669"/>
    <property type="project" value="UniProtKB-UniRule"/>
</dbReference>
<dbReference type="Pfam" id="PF01590">
    <property type="entry name" value="GAF"/>
    <property type="match status" value="1"/>
</dbReference>
<dbReference type="AlphaFoldDB" id="A0A059KRL3"/>
<keyword evidence="16" id="KW-1185">Reference proteome</keyword>
<proteinExistence type="predicted"/>
<dbReference type="PROSITE" id="PS00676">
    <property type="entry name" value="SIGMA54_INTERACT_2"/>
    <property type="match status" value="1"/>
</dbReference>
<comment type="caution">
    <text evidence="15">The sequence shown here is derived from an EMBL/GenBank/DDBJ whole genome shotgun (WGS) entry which is preliminary data.</text>
</comment>
<evidence type="ECO:0000256" key="2">
    <source>
        <dbReference type="ARBA" id="ARBA00011135"/>
    </source>
</evidence>
<dbReference type="PROSITE" id="PS00688">
    <property type="entry name" value="SIGMA54_INTERACT_3"/>
    <property type="match status" value="1"/>
</dbReference>
<evidence type="ECO:0000256" key="7">
    <source>
        <dbReference type="ARBA" id="ARBA00023015"/>
    </source>
</evidence>
<dbReference type="SUPFAM" id="SSF55781">
    <property type="entry name" value="GAF domain-like"/>
    <property type="match status" value="1"/>
</dbReference>
<dbReference type="Gene3D" id="3.40.50.300">
    <property type="entry name" value="P-loop containing nucleotide triphosphate hydrolases"/>
    <property type="match status" value="1"/>
</dbReference>
<dbReference type="Pfam" id="PF00158">
    <property type="entry name" value="Sigma54_activat"/>
    <property type="match status" value="1"/>
</dbReference>
<dbReference type="EMBL" id="AZRA01000016">
    <property type="protein sequence ID" value="KDB53758.1"/>
    <property type="molecule type" value="Genomic_DNA"/>
</dbReference>
<dbReference type="SUPFAM" id="SSF52540">
    <property type="entry name" value="P-loop containing nucleoside triphosphate hydrolases"/>
    <property type="match status" value="1"/>
</dbReference>
<evidence type="ECO:0000256" key="5">
    <source>
        <dbReference type="ARBA" id="ARBA00022840"/>
    </source>
</evidence>
<evidence type="ECO:0000256" key="9">
    <source>
        <dbReference type="ARBA" id="ARBA00023159"/>
    </source>
</evidence>
<dbReference type="InterPro" id="IPR058031">
    <property type="entry name" value="AAA_lid_NorR"/>
</dbReference>
<keyword evidence="6 12" id="KW-0902">Two-component regulatory system</keyword>
<dbReference type="GO" id="GO:0009399">
    <property type="term" value="P:nitrogen fixation"/>
    <property type="evidence" value="ECO:0007669"/>
    <property type="project" value="UniProtKB-UniRule"/>
</dbReference>
<keyword evidence="7 12" id="KW-0805">Transcription regulation</keyword>
<dbReference type="PROSITE" id="PS00675">
    <property type="entry name" value="SIGMA54_INTERACT_1"/>
    <property type="match status" value="1"/>
</dbReference>
<dbReference type="PRINTS" id="PR01590">
    <property type="entry name" value="HTHFIS"/>
</dbReference>
<dbReference type="InterPro" id="IPR002197">
    <property type="entry name" value="HTH_Fis"/>
</dbReference>
<comment type="function">
    <text evidence="1 12">Required for activation of most nif operons, which are directly involved in nitrogen fixation.</text>
</comment>
<dbReference type="PANTHER" id="PTHR32071:SF117">
    <property type="entry name" value="PTS-DEPENDENT DIHYDROXYACETONE KINASE OPERON REGULATORY PROTEIN-RELATED"/>
    <property type="match status" value="1"/>
</dbReference>